<dbReference type="InterPro" id="IPR026906">
    <property type="entry name" value="LRR_5"/>
</dbReference>
<dbReference type="PANTHER" id="PTHR45661">
    <property type="entry name" value="SURFACE ANTIGEN"/>
    <property type="match status" value="1"/>
</dbReference>
<proteinExistence type="predicted"/>
<accession>A0AAD8Y3I8</accession>
<name>A0AAD8Y3I8_9STRA</name>
<dbReference type="Pfam" id="PF13306">
    <property type="entry name" value="LRR_5"/>
    <property type="match status" value="1"/>
</dbReference>
<dbReference type="PANTHER" id="PTHR45661:SF3">
    <property type="entry name" value="IG-LIKE DOMAIN-CONTAINING PROTEIN"/>
    <property type="match status" value="1"/>
</dbReference>
<sequence length="351" mass="40025">MENSPLVGSRRTKQRQRASAGALAQAAAAVGYHGGPADGDDVFVYSGGEAPRHVTRVRIDKSVDVIEERAFYNCEHLVNVETHDGIRRVDRWAFIRCKSLRRVNLKHVVQIGTAAFCECVNLESVEFGDKLETIGRGAFEGCISIKYLKLPSVITIETGAFWKCKVMTDIEFSERLETIETRAFYDCERLERIAIPLKRDLFVYDGFEHDNQFSKCEQLTTVDIVGGIHKTATSLHMDSWRTEMVEEINRINQDLPIIPADEKADEMRQWMGSVLDKMDYFKVEHCRYVREGVTLLELALWKVKLGEKEESCAEGRTKKAKIDVESVRKERRITCGADMVIKNVLPFLQLK</sequence>
<dbReference type="AlphaFoldDB" id="A0AAD8Y3I8"/>
<evidence type="ECO:0000313" key="1">
    <source>
        <dbReference type="EMBL" id="KAK1738528.1"/>
    </source>
</evidence>
<reference evidence="1" key="1">
    <citation type="submission" date="2023-06" db="EMBL/GenBank/DDBJ databases">
        <title>Survivors Of The Sea: Transcriptome response of Skeletonema marinoi to long-term dormancy.</title>
        <authorList>
            <person name="Pinder M.I.M."/>
            <person name="Kourtchenko O."/>
            <person name="Robertson E.K."/>
            <person name="Larsson T."/>
            <person name="Maumus F."/>
            <person name="Osuna-Cruz C.M."/>
            <person name="Vancaester E."/>
            <person name="Stenow R."/>
            <person name="Vandepoele K."/>
            <person name="Ploug H."/>
            <person name="Bruchert V."/>
            <person name="Godhe A."/>
            <person name="Topel M."/>
        </authorList>
    </citation>
    <scope>NUCLEOTIDE SEQUENCE</scope>
    <source>
        <strain evidence="1">R05AC</strain>
    </source>
</reference>
<gene>
    <name evidence="1" type="ORF">QTG54_010558</name>
</gene>
<protein>
    <submittedName>
        <fullName evidence="1">Leucine-rich repeat domain-containing protein</fullName>
    </submittedName>
</protein>
<comment type="caution">
    <text evidence="1">The sequence shown here is derived from an EMBL/GenBank/DDBJ whole genome shotgun (WGS) entry which is preliminary data.</text>
</comment>
<dbReference type="Proteomes" id="UP001224775">
    <property type="component" value="Unassembled WGS sequence"/>
</dbReference>
<dbReference type="Gene3D" id="3.80.10.10">
    <property type="entry name" value="Ribonuclease Inhibitor"/>
    <property type="match status" value="1"/>
</dbReference>
<dbReference type="SUPFAM" id="SSF52058">
    <property type="entry name" value="L domain-like"/>
    <property type="match status" value="1"/>
</dbReference>
<organism evidence="1 2">
    <name type="scientific">Skeletonema marinoi</name>
    <dbReference type="NCBI Taxonomy" id="267567"/>
    <lineage>
        <taxon>Eukaryota</taxon>
        <taxon>Sar</taxon>
        <taxon>Stramenopiles</taxon>
        <taxon>Ochrophyta</taxon>
        <taxon>Bacillariophyta</taxon>
        <taxon>Coscinodiscophyceae</taxon>
        <taxon>Thalassiosirophycidae</taxon>
        <taxon>Thalassiosirales</taxon>
        <taxon>Skeletonemataceae</taxon>
        <taxon>Skeletonema</taxon>
        <taxon>Skeletonema marinoi-dohrnii complex</taxon>
    </lineage>
</organism>
<dbReference type="EMBL" id="JATAAI010000020">
    <property type="protein sequence ID" value="KAK1738528.1"/>
    <property type="molecule type" value="Genomic_DNA"/>
</dbReference>
<dbReference type="InterPro" id="IPR032675">
    <property type="entry name" value="LRR_dom_sf"/>
</dbReference>
<dbReference type="InterPro" id="IPR053139">
    <property type="entry name" value="Surface_bspA-like"/>
</dbReference>
<evidence type="ECO:0000313" key="2">
    <source>
        <dbReference type="Proteomes" id="UP001224775"/>
    </source>
</evidence>
<keyword evidence="2" id="KW-1185">Reference proteome</keyword>